<dbReference type="Proteomes" id="UP000000552">
    <property type="component" value="Plasmid pMLa"/>
</dbReference>
<dbReference type="PATRIC" id="fig|266835.9.peg.7018"/>
<sequence>MRPNAEHVLDYFQITMRITVLQQMARGLPAPFDAAAPAAVAVLESVRRHLWHAYVDGALALLEDFGDGFDLISDPPHEVRKLRRYLEEFSRYVAMSTTMPISCPNAERHRYGEVVSTAFVESTVNRVIGIGRR</sequence>
<name>Q981V9_RHILO</name>
<protein>
    <submittedName>
        <fullName evidence="1">Mll9215 protein</fullName>
    </submittedName>
</protein>
<proteinExistence type="predicted"/>
<reference evidence="1 2" key="1">
    <citation type="journal article" date="2000" name="DNA Res.">
        <title>Complete genome structure of the nitrogen-fixing symbiotic bacterium Mesorhizobium loti.</title>
        <authorList>
            <person name="Kaneko T."/>
            <person name="Nakamura Y."/>
            <person name="Sato S."/>
            <person name="Asamizu E."/>
            <person name="Kato T."/>
            <person name="Sasamoto S."/>
            <person name="Watanabe A."/>
            <person name="Idesawa K."/>
            <person name="Ishikawa A."/>
            <person name="Kawashima K."/>
            <person name="Kimura T."/>
            <person name="Kishida Y."/>
            <person name="Kiyokawa C."/>
            <person name="Kohara M."/>
            <person name="Matsumoto M."/>
            <person name="Matsuno A."/>
            <person name="Mochizuki Y."/>
            <person name="Nakayama S."/>
            <person name="Nakazaki N."/>
            <person name="Shimpo S."/>
            <person name="Sugimoto M."/>
            <person name="Takeuchi C."/>
            <person name="Yamada M."/>
            <person name="Tabata S."/>
        </authorList>
    </citation>
    <scope>NUCLEOTIDE SEQUENCE [LARGE SCALE GENOMIC DNA]</scope>
    <source>
        <strain evidence="2">LMG 29417 / CECT 9101 / MAFF 303099</strain>
        <plasmid evidence="1 2">pMLa</plasmid>
    </source>
</reference>
<gene>
    <name evidence="1" type="ordered locus">mll9215</name>
</gene>
<dbReference type="HOGENOM" id="CLU_1905047_0_0_5"/>
<organism evidence="1 2">
    <name type="scientific">Mesorhizobium japonicum (strain LMG 29417 / CECT 9101 / MAFF 303099)</name>
    <name type="common">Mesorhizobium loti (strain MAFF 303099)</name>
    <dbReference type="NCBI Taxonomy" id="266835"/>
    <lineage>
        <taxon>Bacteria</taxon>
        <taxon>Pseudomonadati</taxon>
        <taxon>Pseudomonadota</taxon>
        <taxon>Alphaproteobacteria</taxon>
        <taxon>Hyphomicrobiales</taxon>
        <taxon>Phyllobacteriaceae</taxon>
        <taxon>Mesorhizobium</taxon>
    </lineage>
</organism>
<evidence type="ECO:0000313" key="2">
    <source>
        <dbReference type="Proteomes" id="UP000000552"/>
    </source>
</evidence>
<keyword evidence="1" id="KW-0614">Plasmid</keyword>
<accession>Q981V9</accession>
<dbReference type="KEGG" id="mlo:mll9215"/>
<evidence type="ECO:0000313" key="1">
    <source>
        <dbReference type="EMBL" id="BAB54600.1"/>
    </source>
</evidence>
<geneLocation type="plasmid" evidence="1 2">
    <name>pMLa</name>
</geneLocation>
<dbReference type="EMBL" id="BA000013">
    <property type="protein sequence ID" value="BAB54600.1"/>
    <property type="molecule type" value="Genomic_DNA"/>
</dbReference>
<dbReference type="AlphaFoldDB" id="Q981V9"/>